<accession>A0A4Y2FMW5</accession>
<dbReference type="Proteomes" id="UP000499080">
    <property type="component" value="Unassembled WGS sequence"/>
</dbReference>
<sequence>MEYAKKLLLVPEERMQAVIHLSDLDQQMNGILKRKDLLESDKATLYVQILQNYIKIPQDDKSSEDHSEISPVLPLSSNTEPSIEENVNKTAPVSYRNITKNILEHLKKHKDILSWTPFGEIIFNDQLVEKTNISSLINNFLTNRKIHPPGVQIFHKALKNAKLPVIYDVNKKLYHEFKIGKPKVHQMYARRRSWMELKF</sequence>
<evidence type="ECO:0000313" key="2">
    <source>
        <dbReference type="Proteomes" id="UP000499080"/>
    </source>
</evidence>
<reference evidence="1 2" key="1">
    <citation type="journal article" date="2019" name="Sci. Rep.">
        <title>Orb-weaving spider Araneus ventricosus genome elucidates the spidroin gene catalogue.</title>
        <authorList>
            <person name="Kono N."/>
            <person name="Nakamura H."/>
            <person name="Ohtoshi R."/>
            <person name="Moran D.A.P."/>
            <person name="Shinohara A."/>
            <person name="Yoshida Y."/>
            <person name="Fujiwara M."/>
            <person name="Mori M."/>
            <person name="Tomita M."/>
            <person name="Arakawa K."/>
        </authorList>
    </citation>
    <scope>NUCLEOTIDE SEQUENCE [LARGE SCALE GENOMIC DNA]</scope>
</reference>
<name>A0A4Y2FMW5_ARAVE</name>
<dbReference type="AlphaFoldDB" id="A0A4Y2FMW5"/>
<proteinExistence type="predicted"/>
<dbReference type="OrthoDB" id="6426908at2759"/>
<dbReference type="EMBL" id="BGPR01000949">
    <property type="protein sequence ID" value="GBM40974.1"/>
    <property type="molecule type" value="Genomic_DNA"/>
</dbReference>
<evidence type="ECO:0000313" key="1">
    <source>
        <dbReference type="EMBL" id="GBM40974.1"/>
    </source>
</evidence>
<organism evidence="1 2">
    <name type="scientific">Araneus ventricosus</name>
    <name type="common">Orbweaver spider</name>
    <name type="synonym">Epeira ventricosa</name>
    <dbReference type="NCBI Taxonomy" id="182803"/>
    <lineage>
        <taxon>Eukaryota</taxon>
        <taxon>Metazoa</taxon>
        <taxon>Ecdysozoa</taxon>
        <taxon>Arthropoda</taxon>
        <taxon>Chelicerata</taxon>
        <taxon>Arachnida</taxon>
        <taxon>Araneae</taxon>
        <taxon>Araneomorphae</taxon>
        <taxon>Entelegynae</taxon>
        <taxon>Araneoidea</taxon>
        <taxon>Araneidae</taxon>
        <taxon>Araneus</taxon>
    </lineage>
</organism>
<gene>
    <name evidence="1" type="ORF">AVEN_250300_1</name>
</gene>
<protein>
    <submittedName>
        <fullName evidence="1">Uncharacterized protein</fullName>
    </submittedName>
</protein>
<comment type="caution">
    <text evidence="1">The sequence shown here is derived from an EMBL/GenBank/DDBJ whole genome shotgun (WGS) entry which is preliminary data.</text>
</comment>
<keyword evidence="2" id="KW-1185">Reference proteome</keyword>